<evidence type="ECO:0000259" key="4">
    <source>
        <dbReference type="PROSITE" id="PS50076"/>
    </source>
</evidence>
<feature type="compositionally biased region" description="Basic and acidic residues" evidence="3">
    <location>
        <begin position="224"/>
        <end position="240"/>
    </location>
</feature>
<comment type="caution">
    <text evidence="5">The sequence shown here is derived from an EMBL/GenBank/DDBJ whole genome shotgun (WGS) entry which is preliminary data.</text>
</comment>
<dbReference type="EMBL" id="JACGWO010000004">
    <property type="protein sequence ID" value="KAK4429279.1"/>
    <property type="molecule type" value="Genomic_DNA"/>
</dbReference>
<dbReference type="InterPro" id="IPR001623">
    <property type="entry name" value="DnaJ_domain"/>
</dbReference>
<name>A0AAE1YFM5_9LAMI</name>
<dbReference type="PROSITE" id="PS50076">
    <property type="entry name" value="DNAJ_2"/>
    <property type="match status" value="1"/>
</dbReference>
<protein>
    <submittedName>
        <fullName evidence="5">Auxilin-like protein 1</fullName>
    </submittedName>
</protein>
<accession>A0AAE1YFM5</accession>
<evidence type="ECO:0000256" key="2">
    <source>
        <dbReference type="SAM" id="Coils"/>
    </source>
</evidence>
<dbReference type="Gene3D" id="1.10.287.110">
    <property type="entry name" value="DnaJ domain"/>
    <property type="match status" value="1"/>
</dbReference>
<feature type="region of interest" description="Disordered" evidence="3">
    <location>
        <begin position="224"/>
        <end position="267"/>
    </location>
</feature>
<sequence length="1420" mass="157816">MESLSRPPHRRKHSATNALSSSFSFKNPYDGVLVSGGGKGSSVEAHEYAEIFSGSASIPVLDLSGLDERVGSDGCRSSKLDYSNIFGGFGNDDVAVPYEELFNGSAKKTKPRIPANTRSPLQESGSLHSSGNTKRSSSEASDQSVDGVKQQFNMSFNRTAQRNSDASNGKTHIAELHAVPGFTCFVDGAPQLQKIEGHRPVPSLKREVSRTWSFSAELEAFKCKGGSSHDRSHVPEKPHNVNDVNLEPHLSEAPAPSTRPSNLSVNKDPRILSNFASKESASGKIGAECSPPFLDEESDENSTAAVSAAALKKAIEQAQESIRIAKMVMDRKKEGRRDGSKPRSKGRLKVLDKEIKINHEAYGSKENNARVKHEDLDPIFSIFTGIDGKFTLSVSHNDTLTNARDAQVERVWENVEAAKEHGEAHVGGGKLIASNCSQSETLCNMVEQVGTLRQNVDAVDAHRKTTDFPDSAGDAESRTAHLGSGQVRGNSSLLLSMSKIASNPEEVGAGKETLQQGEVTIHHATGPEVVAELAERTIDTCQRMQLVEKSVEEAEWCRATFNHARGPENIVEQMDMVLNTSHGTREQGKVVVEAGENLRISPEYEMMEKRENDMDDKGRHDEKVNVEQLTVLSPVFNDFLNESNNLVKNDASEQEEMEKKSENVSGWKENGDRHGKTDDEEENGIRQNEDHLWFESQEQLNEAWEEETGEGQSDIFPEIREVEKKVNEALEPEASNKKPDPAYDGDEPKLPGELEQNKGEERHMNASEYEAAETIVMEANNCAEVQERAAFWDAEETINTPGGAGISEENHNKCEFQEPAYEEDIDEAVDVNSSDGSTVSNEAHAIDTSTLFSETPAACDCDLDNKAEENHKAVRSYLENDIVPEVTETVSAIDKEEAAQLFHLEGNEMPGMDSLHRSASEEIFVESKIYNVFEGLSSVGKMETIDVMVGYPEEKLPEDEDTFIKTSKIHGAAQEYAAKSNEENLPEVHSCDNRTGEFDFTGLRQVLEQTLHDDEGSISTSSLENMDGLSGHESEECAVNVNDNTLNKEEAKDEVEIVPEERKHAEEQSEMLYSQLHSETKEMEKSTETERALGMGLNLESNKENLVGTTAMEVKDAREGLQNFGRNGHQERIEAIKREREREKDRIAVERAIREARERAFAEARERAERAAFERASAEVRQRVLAEAREKLGKASVVKQPADKASTEAKLRAERAAVERATAEARERAREKAMSQKTSTEVGPQADRYSTERFSTSSRNNVLKHSFSSSDLEKGMNTESAQRHKARLERHQRIMERAAKALAEKNMRDLLAQKEQAERNRLAESLDADIKRWATGKEKNLRALLSTLQYILGPDSGWQPISLTEIITTAAVKKAYRKATLYVHPDKVQQRGATIQQKYICEKVFDLLKAAWNRFNSEER</sequence>
<organism evidence="5 6">
    <name type="scientific">Sesamum alatum</name>
    <dbReference type="NCBI Taxonomy" id="300844"/>
    <lineage>
        <taxon>Eukaryota</taxon>
        <taxon>Viridiplantae</taxon>
        <taxon>Streptophyta</taxon>
        <taxon>Embryophyta</taxon>
        <taxon>Tracheophyta</taxon>
        <taxon>Spermatophyta</taxon>
        <taxon>Magnoliopsida</taxon>
        <taxon>eudicotyledons</taxon>
        <taxon>Gunneridae</taxon>
        <taxon>Pentapetalae</taxon>
        <taxon>asterids</taxon>
        <taxon>lamiids</taxon>
        <taxon>Lamiales</taxon>
        <taxon>Pedaliaceae</taxon>
        <taxon>Sesamum</taxon>
    </lineage>
</organism>
<dbReference type="InterPro" id="IPR036869">
    <property type="entry name" value="J_dom_sf"/>
</dbReference>
<reference evidence="5" key="2">
    <citation type="journal article" date="2024" name="Plant">
        <title>Genomic evolution and insights into agronomic trait innovations of Sesamum species.</title>
        <authorList>
            <person name="Miao H."/>
            <person name="Wang L."/>
            <person name="Qu L."/>
            <person name="Liu H."/>
            <person name="Sun Y."/>
            <person name="Le M."/>
            <person name="Wang Q."/>
            <person name="Wei S."/>
            <person name="Zheng Y."/>
            <person name="Lin W."/>
            <person name="Duan Y."/>
            <person name="Cao H."/>
            <person name="Xiong S."/>
            <person name="Wang X."/>
            <person name="Wei L."/>
            <person name="Li C."/>
            <person name="Ma Q."/>
            <person name="Ju M."/>
            <person name="Zhao R."/>
            <person name="Li G."/>
            <person name="Mu C."/>
            <person name="Tian Q."/>
            <person name="Mei H."/>
            <person name="Zhang T."/>
            <person name="Gao T."/>
            <person name="Zhang H."/>
        </authorList>
    </citation>
    <scope>NUCLEOTIDE SEQUENCE</scope>
    <source>
        <strain evidence="5">3651</strain>
    </source>
</reference>
<keyword evidence="6" id="KW-1185">Reference proteome</keyword>
<evidence type="ECO:0000313" key="6">
    <source>
        <dbReference type="Proteomes" id="UP001293254"/>
    </source>
</evidence>
<feature type="compositionally biased region" description="Polar residues" evidence="3">
    <location>
        <begin position="116"/>
        <end position="146"/>
    </location>
</feature>
<evidence type="ECO:0000313" key="5">
    <source>
        <dbReference type="EMBL" id="KAK4429279.1"/>
    </source>
</evidence>
<dbReference type="PANTHER" id="PTHR23172:SF87">
    <property type="entry name" value="CHAPERONE DNAJ-DOMAIN SUPERFAMILY PROTEIN"/>
    <property type="match status" value="1"/>
</dbReference>
<dbReference type="FunFam" id="1.10.287.110:FF:000009">
    <property type="entry name" value="Auxilin-related protein 1"/>
    <property type="match status" value="1"/>
</dbReference>
<evidence type="ECO:0000256" key="3">
    <source>
        <dbReference type="SAM" id="MobiDB-lite"/>
    </source>
</evidence>
<reference evidence="5" key="1">
    <citation type="submission" date="2020-06" db="EMBL/GenBank/DDBJ databases">
        <authorList>
            <person name="Li T."/>
            <person name="Hu X."/>
            <person name="Zhang T."/>
            <person name="Song X."/>
            <person name="Zhang H."/>
            <person name="Dai N."/>
            <person name="Sheng W."/>
            <person name="Hou X."/>
            <person name="Wei L."/>
        </authorList>
    </citation>
    <scope>NUCLEOTIDE SEQUENCE</scope>
    <source>
        <strain evidence="5">3651</strain>
        <tissue evidence="5">Leaf</tissue>
    </source>
</reference>
<dbReference type="GO" id="GO:0031982">
    <property type="term" value="C:vesicle"/>
    <property type="evidence" value="ECO:0007669"/>
    <property type="project" value="TreeGrafter"/>
</dbReference>
<feature type="compositionally biased region" description="Polar residues" evidence="3">
    <location>
        <begin position="1252"/>
        <end position="1270"/>
    </location>
</feature>
<feature type="region of interest" description="Disordered" evidence="3">
    <location>
        <begin position="107"/>
        <end position="146"/>
    </location>
</feature>
<feature type="region of interest" description="Disordered" evidence="3">
    <location>
        <begin position="1225"/>
        <end position="1277"/>
    </location>
</feature>
<proteinExistence type="predicted"/>
<feature type="region of interest" description="Disordered" evidence="3">
    <location>
        <begin position="1"/>
        <end position="27"/>
    </location>
</feature>
<feature type="domain" description="J" evidence="4">
    <location>
        <begin position="1356"/>
        <end position="1420"/>
    </location>
</feature>
<feature type="region of interest" description="Disordered" evidence="3">
    <location>
        <begin position="648"/>
        <end position="690"/>
    </location>
</feature>
<dbReference type="GO" id="GO:0072318">
    <property type="term" value="P:clathrin coat disassembly"/>
    <property type="evidence" value="ECO:0007669"/>
    <property type="project" value="TreeGrafter"/>
</dbReference>
<feature type="coiled-coil region" evidence="2">
    <location>
        <begin position="1281"/>
        <end position="1320"/>
    </location>
</feature>
<gene>
    <name evidence="5" type="ORF">Salat_1228200</name>
</gene>
<feature type="compositionally biased region" description="Basic and acidic residues" evidence="3">
    <location>
        <begin position="669"/>
        <end position="690"/>
    </location>
</feature>
<evidence type="ECO:0000256" key="1">
    <source>
        <dbReference type="ARBA" id="ARBA00023054"/>
    </source>
</evidence>
<feature type="compositionally biased region" description="Basic and acidic residues" evidence="3">
    <location>
        <begin position="1225"/>
        <end position="1234"/>
    </location>
</feature>
<dbReference type="GO" id="GO:0030276">
    <property type="term" value="F:clathrin binding"/>
    <property type="evidence" value="ECO:0007669"/>
    <property type="project" value="TreeGrafter"/>
</dbReference>
<feature type="compositionally biased region" description="Polar residues" evidence="3">
    <location>
        <begin position="15"/>
        <end position="25"/>
    </location>
</feature>
<dbReference type="Proteomes" id="UP001293254">
    <property type="component" value="Unassembled WGS sequence"/>
</dbReference>
<dbReference type="SUPFAM" id="SSF46565">
    <property type="entry name" value="Chaperone J-domain"/>
    <property type="match status" value="1"/>
</dbReference>
<dbReference type="GO" id="GO:0005737">
    <property type="term" value="C:cytoplasm"/>
    <property type="evidence" value="ECO:0007669"/>
    <property type="project" value="TreeGrafter"/>
</dbReference>
<feature type="region of interest" description="Disordered" evidence="3">
    <location>
        <begin position="462"/>
        <end position="487"/>
    </location>
</feature>
<keyword evidence="1 2" id="KW-0175">Coiled coil</keyword>
<feature type="region of interest" description="Disordered" evidence="3">
    <location>
        <begin position="724"/>
        <end position="762"/>
    </location>
</feature>
<dbReference type="CDD" id="cd06257">
    <property type="entry name" value="DnaJ"/>
    <property type="match status" value="1"/>
</dbReference>
<dbReference type="PANTHER" id="PTHR23172">
    <property type="entry name" value="AUXILIN/CYCLIN G-ASSOCIATED KINASE-RELATED"/>
    <property type="match status" value="1"/>
</dbReference>
<dbReference type="GO" id="GO:0072583">
    <property type="term" value="P:clathrin-dependent endocytosis"/>
    <property type="evidence" value="ECO:0007669"/>
    <property type="project" value="TreeGrafter"/>
</dbReference>